<reference evidence="2" key="1">
    <citation type="journal article" date="2020" name="Stud. Mycol.">
        <title>101 Dothideomycetes genomes: a test case for predicting lifestyles and emergence of pathogens.</title>
        <authorList>
            <person name="Haridas S."/>
            <person name="Albert R."/>
            <person name="Binder M."/>
            <person name="Bloem J."/>
            <person name="Labutti K."/>
            <person name="Salamov A."/>
            <person name="Andreopoulos B."/>
            <person name="Baker S."/>
            <person name="Barry K."/>
            <person name="Bills G."/>
            <person name="Bluhm B."/>
            <person name="Cannon C."/>
            <person name="Castanera R."/>
            <person name="Culley D."/>
            <person name="Daum C."/>
            <person name="Ezra D."/>
            <person name="Gonzalez J."/>
            <person name="Henrissat B."/>
            <person name="Kuo A."/>
            <person name="Liang C."/>
            <person name="Lipzen A."/>
            <person name="Lutzoni F."/>
            <person name="Magnuson J."/>
            <person name="Mondo S."/>
            <person name="Nolan M."/>
            <person name="Ohm R."/>
            <person name="Pangilinan J."/>
            <person name="Park H.-J."/>
            <person name="Ramirez L."/>
            <person name="Alfaro M."/>
            <person name="Sun H."/>
            <person name="Tritt A."/>
            <person name="Yoshinaga Y."/>
            <person name="Zwiers L.-H."/>
            <person name="Turgeon B."/>
            <person name="Goodwin S."/>
            <person name="Spatafora J."/>
            <person name="Crous P."/>
            <person name="Grigoriev I."/>
        </authorList>
    </citation>
    <scope>NUCLEOTIDE SEQUENCE</scope>
    <source>
        <strain evidence="2">CBS 101060</strain>
    </source>
</reference>
<name>A0A9P4SCD8_9PEZI</name>
<evidence type="ECO:0000256" key="1">
    <source>
        <dbReference type="SAM" id="MobiDB-lite"/>
    </source>
</evidence>
<comment type="caution">
    <text evidence="2">The sequence shown here is derived from an EMBL/GenBank/DDBJ whole genome shotgun (WGS) entry which is preliminary data.</text>
</comment>
<keyword evidence="3" id="KW-1185">Reference proteome</keyword>
<feature type="region of interest" description="Disordered" evidence="1">
    <location>
        <begin position="32"/>
        <end position="76"/>
    </location>
</feature>
<feature type="compositionally biased region" description="Basic and acidic residues" evidence="1">
    <location>
        <begin position="129"/>
        <end position="152"/>
    </location>
</feature>
<dbReference type="EMBL" id="MU006093">
    <property type="protein sequence ID" value="KAF2840083.1"/>
    <property type="molecule type" value="Genomic_DNA"/>
</dbReference>
<evidence type="ECO:0000313" key="3">
    <source>
        <dbReference type="Proteomes" id="UP000799429"/>
    </source>
</evidence>
<evidence type="ECO:0000313" key="2">
    <source>
        <dbReference type="EMBL" id="KAF2840083.1"/>
    </source>
</evidence>
<protein>
    <submittedName>
        <fullName evidence="2">Uncharacterized protein</fullName>
    </submittedName>
</protein>
<organism evidence="2 3">
    <name type="scientific">Patellaria atrata CBS 101060</name>
    <dbReference type="NCBI Taxonomy" id="1346257"/>
    <lineage>
        <taxon>Eukaryota</taxon>
        <taxon>Fungi</taxon>
        <taxon>Dikarya</taxon>
        <taxon>Ascomycota</taxon>
        <taxon>Pezizomycotina</taxon>
        <taxon>Dothideomycetes</taxon>
        <taxon>Dothideomycetes incertae sedis</taxon>
        <taxon>Patellariales</taxon>
        <taxon>Patellariaceae</taxon>
        <taxon>Patellaria</taxon>
    </lineage>
</organism>
<dbReference type="AlphaFoldDB" id="A0A9P4SCD8"/>
<feature type="compositionally biased region" description="Polar residues" evidence="1">
    <location>
        <begin position="51"/>
        <end position="60"/>
    </location>
</feature>
<feature type="compositionally biased region" description="Basic residues" evidence="1">
    <location>
        <begin position="154"/>
        <end position="168"/>
    </location>
</feature>
<proteinExistence type="predicted"/>
<feature type="compositionally biased region" description="Polar residues" evidence="1">
    <location>
        <begin position="33"/>
        <end position="42"/>
    </location>
</feature>
<sequence>MPVHWRDQINEALDGLENELTYIWDVIRGRTPLSPTSPQDPQHPTPDVQDNDSAAGTTHSNEPRPEPTEPPKPTAGVIADVARWRFPAAQLYFHHSFLKMEEGNWRDMAKEYAEGRLREIEELVAKDEANRKEKEAAEIEAKENEVEEESIKGKSTKPKGRKRKRRRW</sequence>
<feature type="region of interest" description="Disordered" evidence="1">
    <location>
        <begin position="129"/>
        <end position="168"/>
    </location>
</feature>
<gene>
    <name evidence="2" type="ORF">M501DRAFT_1056442</name>
</gene>
<accession>A0A9P4SCD8</accession>
<dbReference type="Proteomes" id="UP000799429">
    <property type="component" value="Unassembled WGS sequence"/>
</dbReference>